<feature type="transmembrane region" description="Helical" evidence="1">
    <location>
        <begin position="813"/>
        <end position="830"/>
    </location>
</feature>
<keyword evidence="3" id="KW-1185">Reference proteome</keyword>
<name>A0A4R9IGC8_9LEPT</name>
<dbReference type="Pfam" id="PF00873">
    <property type="entry name" value="ACR_tran"/>
    <property type="match status" value="1"/>
</dbReference>
<dbReference type="SUPFAM" id="SSF82693">
    <property type="entry name" value="Multidrug efflux transporter AcrB pore domain, PN1, PN2, PC1 and PC2 subdomains"/>
    <property type="match status" value="1"/>
</dbReference>
<feature type="transmembrane region" description="Helical" evidence="1">
    <location>
        <begin position="476"/>
        <end position="497"/>
    </location>
</feature>
<feature type="transmembrane region" description="Helical" evidence="1">
    <location>
        <begin position="415"/>
        <end position="437"/>
    </location>
</feature>
<feature type="transmembrane region" description="Helical" evidence="1">
    <location>
        <begin position="860"/>
        <end position="878"/>
    </location>
</feature>
<dbReference type="InterPro" id="IPR027463">
    <property type="entry name" value="AcrB_DN_DC_subdom"/>
</dbReference>
<evidence type="ECO:0000313" key="2">
    <source>
        <dbReference type="EMBL" id="TGK87454.1"/>
    </source>
</evidence>
<sequence>MNQTWIRKFRHRICALVFFFVFLSILSWKGISFAEVVIPENRESIQITTRFPGKTALQIEESITKPWEQILKSISGYRQIESISEEGTSFIHLKFEPGVGNAETIQTIRNEYLLQRQRFPKDSLFPRIQSGKLEDEYIVILQRIKEKPNSTRKELEQKIRNITGVLSFVHHSDKEQEIVLEIKPERIQRSGLPSLSIIFSALRNHSFGFSSDLRNGLWFQKDHPLEPKDWSEVPIPSRLGESLRVSAISSVSFGEKELRHGTRINGQSSETIIIKAESNTALYHIITELKSILNEHNDWVLLYSSHEDFINDLIRSFFLFFSVDFVLVVFCRFFGKSKIELLIHLFVYYISFILFLGICNFMAYPVGRAFLFSFIFWKYLLFVYPIRKFGIWARQVLYSFLIFSLFVILDWLPKSFYIFSLCHIYFIFFYSFLVILFKPIKKDSDFKIEYDFPKWISFLKRKESEGSKTIGKTNKLFFLGLFWVGVFSSLVSSFSFYSLNPSLGKIQIAKLEFPTSIPEQESIRITKQVEDSILKQNLTDLLVVKQNRSSSDFYFRLNDLDKRNGFQNLPTESGYFHVLGGGNSNVARRLRFANANTESLEKTILGLIPWLQHKARVEEVVLCFQPQAEGMELHSPNWYGNLLDLERVDLFRERSLSLQSAIVGKMVWKNRLTDVRFSVKQDKEGERYLEKPIQMNSGSSVHNQSFTKSEKIKIPGRIYRKNGETSLEILVKGKEIQWKDLESKIHKVLEKDPVRLSEMTEEKGSEKEYQPFFLFVIVAICLYRKKEKFRSLISLLCFLLLWRINLSALSDDYLLFGCIATLLLFLILCSPSKSLRVDKQIPLVLLLFLFYFLPGDGGKFFLEGMVLVFSFFLFNSKLHEQWKFFKTKLSF</sequence>
<dbReference type="OrthoDB" id="315310at2"/>
<evidence type="ECO:0000313" key="3">
    <source>
        <dbReference type="Proteomes" id="UP000298009"/>
    </source>
</evidence>
<feature type="transmembrane region" description="Helical" evidence="1">
    <location>
        <begin position="313"/>
        <end position="334"/>
    </location>
</feature>
<dbReference type="AlphaFoldDB" id="A0A4R9IGC8"/>
<dbReference type="PANTHER" id="PTHR32063">
    <property type="match status" value="1"/>
</dbReference>
<feature type="transmembrane region" description="Helical" evidence="1">
    <location>
        <begin position="369"/>
        <end position="386"/>
    </location>
</feature>
<feature type="transmembrane region" description="Helical" evidence="1">
    <location>
        <begin position="391"/>
        <end position="409"/>
    </location>
</feature>
<dbReference type="InterPro" id="IPR001036">
    <property type="entry name" value="Acrflvin-R"/>
</dbReference>
<gene>
    <name evidence="2" type="ORF">EHQ24_02685</name>
</gene>
<keyword evidence="1" id="KW-1133">Transmembrane helix</keyword>
<dbReference type="Proteomes" id="UP000298009">
    <property type="component" value="Unassembled WGS sequence"/>
</dbReference>
<evidence type="ECO:0000256" key="1">
    <source>
        <dbReference type="SAM" id="Phobius"/>
    </source>
</evidence>
<dbReference type="GO" id="GO:0042910">
    <property type="term" value="F:xenobiotic transmembrane transporter activity"/>
    <property type="evidence" value="ECO:0007669"/>
    <property type="project" value="TreeGrafter"/>
</dbReference>
<proteinExistence type="predicted"/>
<accession>A0A4R9IGC8</accession>
<protein>
    <submittedName>
        <fullName evidence="2">Efflux RND transporter permease subunit</fullName>
    </submittedName>
</protein>
<comment type="caution">
    <text evidence="2">The sequence shown here is derived from an EMBL/GenBank/DDBJ whole genome shotgun (WGS) entry which is preliminary data.</text>
</comment>
<feature type="transmembrane region" description="Helical" evidence="1">
    <location>
        <begin position="341"/>
        <end position="363"/>
    </location>
</feature>
<dbReference type="Gene3D" id="3.30.2090.10">
    <property type="entry name" value="Multidrug efflux transporter AcrB TolC docking domain, DN and DC subdomains"/>
    <property type="match status" value="1"/>
</dbReference>
<dbReference type="PANTHER" id="PTHR32063:SF24">
    <property type="entry name" value="CATION EFFLUX SYSTEM (ACRB_ACRD_ACRF FAMILY)"/>
    <property type="match status" value="1"/>
</dbReference>
<dbReference type="RefSeq" id="WP_135600154.1">
    <property type="nucleotide sequence ID" value="NZ_RQFK01000009.1"/>
</dbReference>
<keyword evidence="1" id="KW-0812">Transmembrane</keyword>
<dbReference type="Gene3D" id="3.30.70.1320">
    <property type="entry name" value="Multidrug efflux transporter AcrB pore domain like"/>
    <property type="match status" value="1"/>
</dbReference>
<dbReference type="Gene3D" id="1.20.1640.10">
    <property type="entry name" value="Multidrug efflux transporter AcrB transmembrane domain"/>
    <property type="match status" value="1"/>
</dbReference>
<dbReference type="GO" id="GO:0005886">
    <property type="term" value="C:plasma membrane"/>
    <property type="evidence" value="ECO:0007669"/>
    <property type="project" value="TreeGrafter"/>
</dbReference>
<keyword evidence="1" id="KW-0472">Membrane</keyword>
<reference evidence="2" key="1">
    <citation type="journal article" date="2019" name="PLoS Negl. Trop. Dis.">
        <title>Revisiting the worldwide diversity of Leptospira species in the environment.</title>
        <authorList>
            <person name="Vincent A.T."/>
            <person name="Schiettekatte O."/>
            <person name="Bourhy P."/>
            <person name="Veyrier F.J."/>
            <person name="Picardeau M."/>
        </authorList>
    </citation>
    <scope>NUCLEOTIDE SEQUENCE [LARGE SCALE GENOMIC DNA]</scope>
    <source>
        <strain evidence="2">201800287</strain>
    </source>
</reference>
<organism evidence="2 3">
    <name type="scientific">Leptospira noumeaensis</name>
    <dbReference type="NCBI Taxonomy" id="2484964"/>
    <lineage>
        <taxon>Bacteria</taxon>
        <taxon>Pseudomonadati</taxon>
        <taxon>Spirochaetota</taxon>
        <taxon>Spirochaetia</taxon>
        <taxon>Leptospirales</taxon>
        <taxon>Leptospiraceae</taxon>
        <taxon>Leptospira</taxon>
    </lineage>
</organism>
<dbReference type="Gene3D" id="3.30.70.1430">
    <property type="entry name" value="Multidrug efflux transporter AcrB pore domain"/>
    <property type="match status" value="1"/>
</dbReference>
<dbReference type="EMBL" id="RQFK01000009">
    <property type="protein sequence ID" value="TGK87454.1"/>
    <property type="molecule type" value="Genomic_DNA"/>
</dbReference>